<keyword evidence="2" id="KW-1185">Reference proteome</keyword>
<keyword evidence="1" id="KW-0378">Hydrolase</keyword>
<dbReference type="Gene3D" id="3.20.20.80">
    <property type="entry name" value="Glycosidases"/>
    <property type="match status" value="1"/>
</dbReference>
<name>A0A9X4QTI3_9BACL</name>
<organism evidence="1 2">
    <name type="scientific">Cohnella rhizosphaerae</name>
    <dbReference type="NCBI Taxonomy" id="1457232"/>
    <lineage>
        <taxon>Bacteria</taxon>
        <taxon>Bacillati</taxon>
        <taxon>Bacillota</taxon>
        <taxon>Bacilli</taxon>
        <taxon>Bacillales</taxon>
        <taxon>Paenibacillaceae</taxon>
        <taxon>Cohnella</taxon>
    </lineage>
</organism>
<reference evidence="1" key="1">
    <citation type="submission" date="2022-10" db="EMBL/GenBank/DDBJ databases">
        <title>Comparative genomic analysis of Cohnella hashimotonis sp. nov., isolated from the International Space Station.</title>
        <authorList>
            <person name="Simpson A."/>
            <person name="Venkateswaran K."/>
        </authorList>
    </citation>
    <scope>NUCLEOTIDE SEQUENCE</scope>
    <source>
        <strain evidence="1">DSM 28161</strain>
    </source>
</reference>
<accession>A0A9X4QTI3</accession>
<dbReference type="PANTHER" id="PTHR41244:SF1">
    <property type="entry name" value="GLYCOSYLTRANSFERASE"/>
    <property type="match status" value="1"/>
</dbReference>
<dbReference type="InterPro" id="IPR032719">
    <property type="entry name" value="WbsX"/>
</dbReference>
<protein>
    <submittedName>
        <fullName evidence="1">Glycoside hydrolase family 99-like domain-containing protein</fullName>
    </submittedName>
</protein>
<gene>
    <name evidence="1" type="ORF">OMP40_09280</name>
</gene>
<dbReference type="GO" id="GO:0016787">
    <property type="term" value="F:hydrolase activity"/>
    <property type="evidence" value="ECO:0007669"/>
    <property type="project" value="UniProtKB-KW"/>
</dbReference>
<dbReference type="EMBL" id="JAPDIA010000003">
    <property type="protein sequence ID" value="MDG0809517.1"/>
    <property type="molecule type" value="Genomic_DNA"/>
</dbReference>
<sequence>MSDRNARFDVAAIYFPSWHVDPRNEKLHGKGWTEWELVEKARPLYEGHRQPRVPAWGRFDEASVEYAERQIDLAADYGITVFHVDWYWYEGGPYLNRPLDEALLRASNNHRMKFGIMWANHDWKHIFPMPRSKEKAMIFPSEYDDKAMEGLVDEWIEKYLSHPRIWTIEGKPVVSIFDLNDMVGKIGIEGAKRLLDRFDERMSRAGLPGLHWNVMGFYHEAEDRLEELGIASATNYQTIWDEKYGANIGDPENVFDPRAPKRQNFADSLPRAEAHWEKMAGKLRIPYYPILTQGWDSSPRGEPFAGAGAIMEGYPWYPVVENNTPENFERAARLARDFALRQPYAHKIVYVNAWNEWTEGSYLLPDTEYGHAYLEAIKRVFGAPATVGSATKGGAASDA</sequence>
<dbReference type="CDD" id="cd11579">
    <property type="entry name" value="Glyco_tran_WbsX"/>
    <property type="match status" value="1"/>
</dbReference>
<dbReference type="PANTHER" id="PTHR41244">
    <property type="entry name" value="RHAMNAN SYNTHESIS F"/>
    <property type="match status" value="1"/>
</dbReference>
<dbReference type="AlphaFoldDB" id="A0A9X4QTI3"/>
<evidence type="ECO:0000313" key="2">
    <source>
        <dbReference type="Proteomes" id="UP001153404"/>
    </source>
</evidence>
<proteinExistence type="predicted"/>
<comment type="caution">
    <text evidence="1">The sequence shown here is derived from an EMBL/GenBank/DDBJ whole genome shotgun (WGS) entry which is preliminary data.</text>
</comment>
<evidence type="ECO:0000313" key="1">
    <source>
        <dbReference type="EMBL" id="MDG0809517.1"/>
    </source>
</evidence>
<dbReference type="RefSeq" id="WP_277530860.1">
    <property type="nucleotide sequence ID" value="NZ_JAPDIA010000003.1"/>
</dbReference>
<dbReference type="Pfam" id="PF14307">
    <property type="entry name" value="Glyco_tran_WbsX"/>
    <property type="match status" value="1"/>
</dbReference>
<dbReference type="Proteomes" id="UP001153404">
    <property type="component" value="Unassembled WGS sequence"/>
</dbReference>